<dbReference type="InterPro" id="IPR002932">
    <property type="entry name" value="Glu_synthdom"/>
</dbReference>
<keyword evidence="31" id="KW-1185">Reference proteome</keyword>
<dbReference type="UniPathway" id="UPA00045"/>
<dbReference type="GO" id="GO:0050660">
    <property type="term" value="F:flavin adenine dinucleotide binding"/>
    <property type="evidence" value="ECO:0007669"/>
    <property type="project" value="InterPro"/>
</dbReference>
<evidence type="ECO:0000256" key="26">
    <source>
        <dbReference type="PIRSR" id="PIRSR000187-2"/>
    </source>
</evidence>
<dbReference type="PANTHER" id="PTHR43100">
    <property type="entry name" value="GLUTAMATE SYNTHASE [NADPH] SMALL CHAIN"/>
    <property type="match status" value="1"/>
</dbReference>
<dbReference type="SUPFAM" id="SSF51395">
    <property type="entry name" value="FMN-linked oxidoreductases"/>
    <property type="match status" value="1"/>
</dbReference>
<dbReference type="InterPro" id="IPR006005">
    <property type="entry name" value="Glut_synth_ssu1"/>
</dbReference>
<keyword evidence="17 26" id="KW-0411">Iron-sulfur</keyword>
<dbReference type="EC" id="1.4.1.14" evidence="20"/>
<dbReference type="EC" id="1.4.1.13" evidence="8"/>
<dbReference type="Pfam" id="PF01493">
    <property type="entry name" value="GXGXG"/>
    <property type="match status" value="1"/>
</dbReference>
<evidence type="ECO:0000313" key="31">
    <source>
        <dbReference type="Proteomes" id="UP000000305"/>
    </source>
</evidence>
<name>E9H5P2_DAPPU</name>
<dbReference type="GO" id="GO:0016639">
    <property type="term" value="F:oxidoreductase activity, acting on the CH-NH2 group of donors, NAD or NADP as acceptor"/>
    <property type="evidence" value="ECO:0007669"/>
    <property type="project" value="InterPro"/>
</dbReference>
<evidence type="ECO:0000256" key="6">
    <source>
        <dbReference type="ARBA" id="ARBA00009716"/>
    </source>
</evidence>
<dbReference type="InterPro" id="IPR012220">
    <property type="entry name" value="Glu_synth_euk"/>
</dbReference>
<dbReference type="STRING" id="6669.E9H5P2"/>
<dbReference type="SUPFAM" id="SSF56235">
    <property type="entry name" value="N-terminal nucleophile aminohydrolases (Ntn hydrolases)"/>
    <property type="match status" value="1"/>
</dbReference>
<accession>E9H5P2</accession>
<comment type="function">
    <text evidence="23">Forms L-glutamate from L-glutamine and 2-oxoglutarate. Represents an alternative pathway to L-glutamate dehydrogenase for the biosynthesis of L-glutamate. Participates with glutamine synthetase in ammonia assimilation processes. The enzyme is specific for NADH, L-glutamine and 2-oxoglutarate.</text>
</comment>
<dbReference type="Proteomes" id="UP000000305">
    <property type="component" value="Unassembled WGS sequence"/>
</dbReference>
<dbReference type="OMA" id="WDGPAAM"/>
<keyword evidence="19 26" id="KW-0003">3Fe-4S</keyword>
<evidence type="ECO:0000313" key="30">
    <source>
        <dbReference type="EMBL" id="EFX73054.1"/>
    </source>
</evidence>
<comment type="cofactor">
    <cofactor evidence="1">
        <name>FMN</name>
        <dbReference type="ChEBI" id="CHEBI:58210"/>
    </cofactor>
</comment>
<dbReference type="GO" id="GO:0019676">
    <property type="term" value="P:ammonia assimilation cycle"/>
    <property type="evidence" value="ECO:0000318"/>
    <property type="project" value="GO_Central"/>
</dbReference>
<keyword evidence="14" id="KW-0315">Glutamine amidotransferase</keyword>
<feature type="domain" description="Glutamine amidotransferase type-2" evidence="28">
    <location>
        <begin position="30"/>
        <end position="432"/>
    </location>
</feature>
<reference evidence="30 31" key="1">
    <citation type="journal article" date="2011" name="Science">
        <title>The ecoresponsive genome of Daphnia pulex.</title>
        <authorList>
            <person name="Colbourne J.K."/>
            <person name="Pfrender M.E."/>
            <person name="Gilbert D."/>
            <person name="Thomas W.K."/>
            <person name="Tucker A."/>
            <person name="Oakley T.H."/>
            <person name="Tokishita S."/>
            <person name="Aerts A."/>
            <person name="Arnold G.J."/>
            <person name="Basu M.K."/>
            <person name="Bauer D.J."/>
            <person name="Caceres C.E."/>
            <person name="Carmel L."/>
            <person name="Casola C."/>
            <person name="Choi J.H."/>
            <person name="Detter J.C."/>
            <person name="Dong Q."/>
            <person name="Dusheyko S."/>
            <person name="Eads B.D."/>
            <person name="Frohlich T."/>
            <person name="Geiler-Samerotte K.A."/>
            <person name="Gerlach D."/>
            <person name="Hatcher P."/>
            <person name="Jogdeo S."/>
            <person name="Krijgsveld J."/>
            <person name="Kriventseva E.V."/>
            <person name="Kultz D."/>
            <person name="Laforsch C."/>
            <person name="Lindquist E."/>
            <person name="Lopez J."/>
            <person name="Manak J.R."/>
            <person name="Muller J."/>
            <person name="Pangilinan J."/>
            <person name="Patwardhan R.P."/>
            <person name="Pitluck S."/>
            <person name="Pritham E.J."/>
            <person name="Rechtsteiner A."/>
            <person name="Rho M."/>
            <person name="Rogozin I.B."/>
            <person name="Sakarya O."/>
            <person name="Salamov A."/>
            <person name="Schaack S."/>
            <person name="Shapiro H."/>
            <person name="Shiga Y."/>
            <person name="Skalitzky C."/>
            <person name="Smith Z."/>
            <person name="Souvorov A."/>
            <person name="Sung W."/>
            <person name="Tang Z."/>
            <person name="Tsuchiya D."/>
            <person name="Tu H."/>
            <person name="Vos H."/>
            <person name="Wang M."/>
            <person name="Wolf Y.I."/>
            <person name="Yamagata H."/>
            <person name="Yamada T."/>
            <person name="Ye Y."/>
            <person name="Shaw J.R."/>
            <person name="Andrews J."/>
            <person name="Crease T.J."/>
            <person name="Tang H."/>
            <person name="Lucas S.M."/>
            <person name="Robertson H.M."/>
            <person name="Bork P."/>
            <person name="Koonin E.V."/>
            <person name="Zdobnov E.M."/>
            <person name="Grigoriev I.V."/>
            <person name="Lynch M."/>
            <person name="Boore J.L."/>
        </authorList>
    </citation>
    <scope>NUCLEOTIDE SEQUENCE [LARGE SCALE GENOMIC DNA]</scope>
</reference>
<dbReference type="CDD" id="cd00713">
    <property type="entry name" value="GltS"/>
    <property type="match status" value="1"/>
</dbReference>
<dbReference type="GO" id="GO:0006537">
    <property type="term" value="P:glutamate biosynthetic process"/>
    <property type="evidence" value="ECO:0000318"/>
    <property type="project" value="GO_Central"/>
</dbReference>
<dbReference type="InterPro" id="IPR051394">
    <property type="entry name" value="Glutamate_Synthase"/>
</dbReference>
<comment type="pathway">
    <text evidence="3">Energy metabolism; nitrogen metabolism.</text>
</comment>
<evidence type="ECO:0000256" key="25">
    <source>
        <dbReference type="PIRSR" id="PIRSR000187-1"/>
    </source>
</evidence>
<comment type="cofactor">
    <cofactor evidence="2">
        <name>FAD</name>
        <dbReference type="ChEBI" id="CHEBI:57692"/>
    </cofactor>
</comment>
<evidence type="ECO:0000256" key="17">
    <source>
        <dbReference type="ARBA" id="ARBA00023014"/>
    </source>
</evidence>
<keyword evidence="16" id="KW-0408">Iron</keyword>
<dbReference type="CDD" id="cd02808">
    <property type="entry name" value="GltS_FMN"/>
    <property type="match status" value="1"/>
</dbReference>
<evidence type="ECO:0000256" key="9">
    <source>
        <dbReference type="ARBA" id="ARBA00022605"/>
    </source>
</evidence>
<evidence type="ECO:0000256" key="8">
    <source>
        <dbReference type="ARBA" id="ARBA00012079"/>
    </source>
</evidence>
<dbReference type="GO" id="GO:0010181">
    <property type="term" value="F:FMN binding"/>
    <property type="evidence" value="ECO:0007669"/>
    <property type="project" value="InterPro"/>
</dbReference>
<feature type="active site" description="For GATase activity" evidence="25">
    <location>
        <position position="30"/>
    </location>
</feature>
<dbReference type="Pfam" id="PF07992">
    <property type="entry name" value="Pyr_redox_2"/>
    <property type="match status" value="1"/>
</dbReference>
<dbReference type="UniPathway" id="UPA00634">
    <property type="reaction ID" value="UER00690"/>
</dbReference>
<dbReference type="NCBIfam" id="TIGR01317">
    <property type="entry name" value="GOGAT_sm_gam"/>
    <property type="match status" value="1"/>
</dbReference>
<feature type="binding site" evidence="26">
    <location>
        <position position="1152"/>
    </location>
    <ligand>
        <name>[3Fe-4S] cluster</name>
        <dbReference type="ChEBI" id="CHEBI:21137"/>
    </ligand>
</feature>
<comment type="pathway">
    <text evidence="5">Amino-acid biosynthesis; L-glutamate biosynthesis via GLT pathway; L-glutamate from 2-oxoglutarate and L-glutamine (NAD(+) route): step 1/1.</text>
</comment>
<keyword evidence="10" id="KW-0285">Flavoprotein</keyword>
<feature type="binding site" evidence="26">
    <location>
        <position position="1158"/>
    </location>
    <ligand>
        <name>[3Fe-4S] cluster</name>
        <dbReference type="ChEBI" id="CHEBI:21137"/>
    </ligand>
</feature>
<dbReference type="InterPro" id="IPR036188">
    <property type="entry name" value="FAD/NAD-bd_sf"/>
</dbReference>
<evidence type="ECO:0000256" key="2">
    <source>
        <dbReference type="ARBA" id="ARBA00001974"/>
    </source>
</evidence>
<evidence type="ECO:0000256" key="11">
    <source>
        <dbReference type="ARBA" id="ARBA00022643"/>
    </source>
</evidence>
<protein>
    <recommendedName>
        <fullName evidence="24">Glutamate synthase [NADH]</fullName>
        <ecNumber evidence="8">1.4.1.13</ecNumber>
        <ecNumber evidence="20">1.4.1.14</ecNumber>
    </recommendedName>
</protein>
<evidence type="ECO:0000256" key="20">
    <source>
        <dbReference type="ARBA" id="ARBA00024383"/>
    </source>
</evidence>
<dbReference type="InterPro" id="IPR028261">
    <property type="entry name" value="DPD_II"/>
</dbReference>
<dbReference type="GO" id="GO:0005506">
    <property type="term" value="F:iron ion binding"/>
    <property type="evidence" value="ECO:0007669"/>
    <property type="project" value="InterPro"/>
</dbReference>
<dbReference type="InterPro" id="IPR029055">
    <property type="entry name" value="Ntn_hydrolases_N"/>
</dbReference>
<keyword evidence="18" id="KW-0314">Glutamate biosynthesis</keyword>
<evidence type="ECO:0000256" key="24">
    <source>
        <dbReference type="ARBA" id="ARBA00068518"/>
    </source>
</evidence>
<comment type="catalytic activity">
    <reaction evidence="21">
        <text>2 L-glutamate + NADP(+) = L-glutamine + 2-oxoglutarate + NADPH + H(+)</text>
        <dbReference type="Rhea" id="RHEA:15501"/>
        <dbReference type="ChEBI" id="CHEBI:15378"/>
        <dbReference type="ChEBI" id="CHEBI:16810"/>
        <dbReference type="ChEBI" id="CHEBI:29985"/>
        <dbReference type="ChEBI" id="CHEBI:57783"/>
        <dbReference type="ChEBI" id="CHEBI:58349"/>
        <dbReference type="ChEBI" id="CHEBI:58359"/>
        <dbReference type="EC" id="1.4.1.13"/>
    </reaction>
</comment>
<comment type="similarity">
    <text evidence="6">Belongs to the glutamate synthase family.</text>
</comment>
<dbReference type="GO" id="GO:0016040">
    <property type="term" value="F:glutamate synthase (NADH) activity"/>
    <property type="evidence" value="ECO:0000318"/>
    <property type="project" value="GO_Central"/>
</dbReference>
<dbReference type="CDD" id="cd00982">
    <property type="entry name" value="gltB_C"/>
    <property type="match status" value="1"/>
</dbReference>
<dbReference type="FunFam" id="2.160.20.60:FF:000001">
    <property type="entry name" value="Glutamate synthase, large subunit"/>
    <property type="match status" value="1"/>
</dbReference>
<dbReference type="Gene3D" id="3.20.20.70">
    <property type="entry name" value="Aldolase class I"/>
    <property type="match status" value="2"/>
</dbReference>
<proteinExistence type="inferred from homology"/>
<keyword evidence="9" id="KW-0028">Amino-acid biosynthesis</keyword>
<dbReference type="InterPro" id="IPR013785">
    <property type="entry name" value="Aldolase_TIM"/>
</dbReference>
<keyword evidence="12" id="KW-0479">Metal-binding</keyword>
<dbReference type="GO" id="GO:0051538">
    <property type="term" value="F:3 iron, 4 sulfur cluster binding"/>
    <property type="evidence" value="ECO:0007669"/>
    <property type="project" value="UniProtKB-KW"/>
</dbReference>
<dbReference type="FunCoup" id="E9H5P2">
    <property type="interactions" value="506"/>
</dbReference>
<dbReference type="FunFam" id="3.20.20.70:FF:000017">
    <property type="entry name" value="Glutamate synthase [NADH], amyloplastic"/>
    <property type="match status" value="1"/>
</dbReference>
<dbReference type="PROSITE" id="PS51278">
    <property type="entry name" value="GATASE_TYPE_2"/>
    <property type="match status" value="1"/>
</dbReference>
<evidence type="ECO:0000256" key="19">
    <source>
        <dbReference type="ARBA" id="ARBA00023291"/>
    </source>
</evidence>
<evidence type="ECO:0000256" key="14">
    <source>
        <dbReference type="ARBA" id="ARBA00022962"/>
    </source>
</evidence>
<dbReference type="GO" id="GO:0097054">
    <property type="term" value="P:L-glutamate biosynthetic process"/>
    <property type="evidence" value="ECO:0007669"/>
    <property type="project" value="UniProtKB-UniPathway"/>
</dbReference>
<feature type="binding site" evidence="26">
    <location>
        <position position="1163"/>
    </location>
    <ligand>
        <name>[3Fe-4S] cluster</name>
        <dbReference type="ChEBI" id="CHEBI:21137"/>
    </ligand>
</feature>
<dbReference type="FunFam" id="3.60.20.10:FF:000001">
    <property type="entry name" value="Glutamate synthase, large subunit"/>
    <property type="match status" value="1"/>
</dbReference>
<dbReference type="Pfam" id="PF14691">
    <property type="entry name" value="Fer4_20"/>
    <property type="match status" value="1"/>
</dbReference>
<dbReference type="InterPro" id="IPR006982">
    <property type="entry name" value="Glu_synth_centr_N"/>
</dbReference>
<dbReference type="Pfam" id="PF00310">
    <property type="entry name" value="GATase_2"/>
    <property type="match status" value="1"/>
</dbReference>
<evidence type="ECO:0000256" key="1">
    <source>
        <dbReference type="ARBA" id="ARBA00001917"/>
    </source>
</evidence>
<evidence type="ECO:0000256" key="27">
    <source>
        <dbReference type="SAM" id="MobiDB-lite"/>
    </source>
</evidence>
<keyword evidence="15" id="KW-0560">Oxidoreductase</keyword>
<dbReference type="Gene3D" id="2.160.20.60">
    <property type="entry name" value="Glutamate synthase, alpha subunit, C-terminal domain"/>
    <property type="match status" value="1"/>
</dbReference>
<dbReference type="PROSITE" id="PS51379">
    <property type="entry name" value="4FE4S_FER_2"/>
    <property type="match status" value="1"/>
</dbReference>
<comment type="catalytic activity">
    <reaction evidence="22">
        <text>2 L-glutamate + NAD(+) = L-glutamine + 2-oxoglutarate + NADH + H(+)</text>
        <dbReference type="Rhea" id="RHEA:13753"/>
        <dbReference type="ChEBI" id="CHEBI:15378"/>
        <dbReference type="ChEBI" id="CHEBI:16810"/>
        <dbReference type="ChEBI" id="CHEBI:29985"/>
        <dbReference type="ChEBI" id="CHEBI:57540"/>
        <dbReference type="ChEBI" id="CHEBI:57945"/>
        <dbReference type="ChEBI" id="CHEBI:58359"/>
        <dbReference type="EC" id="1.4.1.14"/>
    </reaction>
</comment>
<dbReference type="EMBL" id="GL732594">
    <property type="protein sequence ID" value="EFX73054.1"/>
    <property type="molecule type" value="Genomic_DNA"/>
</dbReference>
<dbReference type="eggNOG" id="KOG0399">
    <property type="taxonomic scope" value="Eukaryota"/>
</dbReference>
<dbReference type="SUPFAM" id="SSF51971">
    <property type="entry name" value="Nucleotide-binding domain"/>
    <property type="match status" value="1"/>
</dbReference>
<dbReference type="HOGENOM" id="CLU_000422_8_2_1"/>
<evidence type="ECO:0000256" key="7">
    <source>
        <dbReference type="ARBA" id="ARBA00011233"/>
    </source>
</evidence>
<evidence type="ECO:0000256" key="18">
    <source>
        <dbReference type="ARBA" id="ARBA00023164"/>
    </source>
</evidence>
<dbReference type="InterPro" id="IPR009051">
    <property type="entry name" value="Helical_ferredxn"/>
</dbReference>
<dbReference type="Pfam" id="PF04898">
    <property type="entry name" value="Glu_syn_central"/>
    <property type="match status" value="1"/>
</dbReference>
<dbReference type="Gene3D" id="3.60.20.10">
    <property type="entry name" value="Glutamine Phosphoribosylpyrophosphate, subunit 1, domain 1"/>
    <property type="match status" value="1"/>
</dbReference>
<keyword evidence="11" id="KW-0288">FMN</keyword>
<evidence type="ECO:0000256" key="16">
    <source>
        <dbReference type="ARBA" id="ARBA00023004"/>
    </source>
</evidence>
<dbReference type="InterPro" id="IPR002489">
    <property type="entry name" value="Glu_synth_asu_C"/>
</dbReference>
<evidence type="ECO:0000256" key="13">
    <source>
        <dbReference type="ARBA" id="ARBA00022827"/>
    </source>
</evidence>
<dbReference type="NCBIfam" id="NF008730">
    <property type="entry name" value="PRK11750.1"/>
    <property type="match status" value="1"/>
</dbReference>
<evidence type="ECO:0000256" key="15">
    <source>
        <dbReference type="ARBA" id="ARBA00023002"/>
    </source>
</evidence>
<dbReference type="Gene3D" id="3.50.50.60">
    <property type="entry name" value="FAD/NAD(P)-binding domain"/>
    <property type="match status" value="2"/>
</dbReference>
<dbReference type="PIRSF" id="PIRSF000187">
    <property type="entry name" value="GOGAT"/>
    <property type="match status" value="1"/>
</dbReference>
<feature type="domain" description="4Fe-4S ferredoxin-type" evidence="29">
    <location>
        <begin position="1608"/>
        <end position="1641"/>
    </location>
</feature>
<dbReference type="PhylomeDB" id="E9H5P2"/>
<dbReference type="PRINTS" id="PR00419">
    <property type="entry name" value="ADXRDTASE"/>
</dbReference>
<dbReference type="InterPro" id="IPR036485">
    <property type="entry name" value="Glu_synth_asu_C_sf"/>
</dbReference>
<dbReference type="InParanoid" id="E9H5P2"/>
<comment type="subunit">
    <text evidence="7">Homotrimer.</text>
</comment>
<gene>
    <name evidence="30" type="ORF">DAPPUDRAFT_110162</name>
</gene>
<sequence length="2076" mass="228220">MEAAESGRSRWAAPTKVDGLYDPALEKEACGVGFVVQIDGIRSNKILKDARTLASRLDHRGACSCDNDTGDGAGVLTAIPHQLYSSIIREEADIELPPIGHYATGICFVDRENHAESEAMFQEIAKECSLQVLYWRTVPTDRSVIGQVARNGEPFMRQVFVTWDNPAFTSPEDERIFLEKVFVLRKKVTHRIPRPGARFYICSLSPDVIVYKGQLTSTQVWTYFSDLDRPEYETYLALVHTRFSTNTFPSWERAHPLRMLAHNGEINTLRGNVNYMKAREGLMSSERFGKRALAELYPVVEPNLSDSGSADCVLEFLVRAGGRSLPEAIMTMIPEAWEQDPLMDQEKKDFYRWAGCSMEPWDGPALMAFTDGRYIGAVLDRNGLRPSRYYVTKDNVVVMASEGRLEPSRMLLIDTANRVIIGDDEIKMSIARSRPHSEWLAQLVTLDDIRKTSAVISSQNGQPPSIEPQLKSAEEIRKILSLFNYTLETLSLLLVPMFTNKKEALGSMGNDAPLACISDFQPLLYEYFKQLFAQVTNPPIDPFRERIVMSLACPIGPEANILEPSDQQCRRLYLEQPILSPDDLKLIVNCSANDWKSKIIDITVDANVPLVYITQLDRICEEVTEAVKSDFQFIILSDRKAGKERIPLSALLTLGAVHHHLIEERLRMKVGLIVETGEAREVHHMCVLLGFGADAICPYLIMEATRRLRCEGVLNDKLNDKQVFDNYIEAMENGIAKVMAKMGISTLQSYKGAQIFEAIGLSDEIIDKCFKGTSSRVGGVTFKEVAQETVERHIISFQKMECDTYVLRDPGNYHWRRGGEKHLNDPDSIGVLQEAAKNNSRDAFNRFQQSTMKSLRQCTLRGQLEIIASSQPVSIEDVEPASEIVKRFVTGAMSFGSISKEAHTTLATAMNRIGAKSNTGEGGEDPERYLNQDPSNSQRSAIKQVASGRFGVTAAYLANADELQIKMAQGAKPGEGGELPGYKVTVDIARTRHSVAGVGLISPPPHHDIYSIEDLAELIYDLKCANPLARISVKLVSVVGVGVVAVGVAKGKAEHITISGHDGGTGASSWTGIKNAGLPWELGIAETHQTLVLNDLRSRVVLQVLIKFPLGRTNTILIADGQIRTAFDVIVAAVLGADEFGFSTAPLIALGCTMMRKCHLNTCPVGIATQDPVLREKFAGQPEHVINYFFLLAEEVRKEMAKLGLVKFQQLIGRTDFVRVRDAQDHTSPKKSKLLYFGAVLRSALSMRPGVNIIGGSVAQDFGLENHLDQKLIKESASVLNGTCQKVSFAVNVVNSNRAVGTILSYTIAKRYGEKGLPDGSINVFMRGSAGQSFGAFLARGISITLAGDANDYVGKGLSGGEIVIYPPRTSTFQSEKNIIVGNACLYGATSGRAFFRGVAGERFCVRNSGAIAVVEGVGNHGCEYMTGGTVLILGPTGRNFAAGMSGGIAYVLDTKGIFPTFCNTTTVQLLPLVTVEDAVIVHSLLEEYYEKTASDYAKVLLDEWPKARYKFVKVFPYDYQKALLAQEAEAKKQKKAKGKSPKVNVKTNGFQTKLNDIADIEDAAGPSQPVDKARGFMKYKREVVSYRPAEKRMNDWEEIYDFDHVKKGLKVQASRCMDCGVPFCQSSFGCPLGNIIPKWNDLVSQDKWKEALDQLLQTNNFPEFTGRVCPAPCESACVLGINNLPVTIKSIECSIIDYAFEQGWMKAEPPLIRTGKKVAVVGSGPAGLACAHQLNKAGHLVTVFERDDAIGGLLQYGIPTMKLSRDVIERRVELLQQEGIAFLTGVDIGKDVSAEDLRKQYDAIVLCIGSTRPRDIAIPGRMLDGILQAVSYLGTWQKKQMHPDNNLGNPCYSAKDRDVIILGGGDTGNDCIGTSLRQGARSITTFEILPPPPTSRASDNPWPQWGRVFKVDYGHEEVKIKYGKDPRLYNTMSKEFVSDGKGGVAGIKAVQVEWKKDAESGKWVMTEVPNSEKLYKCDMVLLAMGFLGPEPAIMNQLKLQVDPYSNVSTPSDEYSTNVSGVYAAGDCRRGQSLVVWAIAEGRQAARQVDEMLMGSSSLSGPGGIIQLDSSVGGAP</sequence>
<evidence type="ECO:0000256" key="3">
    <source>
        <dbReference type="ARBA" id="ARBA00004802"/>
    </source>
</evidence>
<comment type="cofactor">
    <cofactor evidence="26">
        <name>[3Fe-4S] cluster</name>
        <dbReference type="ChEBI" id="CHEBI:21137"/>
    </cofactor>
    <text evidence="26">Binds 1 [3Fe-4S] cluster.</text>
</comment>
<dbReference type="GO" id="GO:0004355">
    <property type="term" value="F:glutamate synthase (NADPH) activity"/>
    <property type="evidence" value="ECO:0007669"/>
    <property type="project" value="UniProtKB-EC"/>
</dbReference>
<dbReference type="InterPro" id="IPR017932">
    <property type="entry name" value="GATase_2_dom"/>
</dbReference>
<dbReference type="FunFam" id="3.50.50.60:FF:000207">
    <property type="entry name" value="Glutamate synthase"/>
    <property type="match status" value="1"/>
</dbReference>
<evidence type="ECO:0000256" key="23">
    <source>
        <dbReference type="ARBA" id="ARBA00057049"/>
    </source>
</evidence>
<evidence type="ECO:0000256" key="21">
    <source>
        <dbReference type="ARBA" id="ARBA00048151"/>
    </source>
</evidence>
<evidence type="ECO:0000259" key="28">
    <source>
        <dbReference type="PROSITE" id="PS51278"/>
    </source>
</evidence>
<evidence type="ECO:0000256" key="5">
    <source>
        <dbReference type="ARBA" id="ARBA00004944"/>
    </source>
</evidence>
<evidence type="ECO:0000256" key="12">
    <source>
        <dbReference type="ARBA" id="ARBA00022723"/>
    </source>
</evidence>
<evidence type="ECO:0000256" key="10">
    <source>
        <dbReference type="ARBA" id="ARBA00022630"/>
    </source>
</evidence>
<dbReference type="Pfam" id="PF01645">
    <property type="entry name" value="Glu_synthase"/>
    <property type="match status" value="1"/>
</dbReference>
<evidence type="ECO:0000259" key="29">
    <source>
        <dbReference type="PROSITE" id="PS51379"/>
    </source>
</evidence>
<evidence type="ECO:0000256" key="4">
    <source>
        <dbReference type="ARBA" id="ARBA00004909"/>
    </source>
</evidence>
<dbReference type="PANTHER" id="PTHR43100:SF1">
    <property type="entry name" value="GLUTAMATE SYNTHASE [NADPH] SMALL CHAIN"/>
    <property type="match status" value="1"/>
</dbReference>
<organism evidence="30 31">
    <name type="scientific">Daphnia pulex</name>
    <name type="common">Water flea</name>
    <dbReference type="NCBI Taxonomy" id="6669"/>
    <lineage>
        <taxon>Eukaryota</taxon>
        <taxon>Metazoa</taxon>
        <taxon>Ecdysozoa</taxon>
        <taxon>Arthropoda</taxon>
        <taxon>Crustacea</taxon>
        <taxon>Branchiopoda</taxon>
        <taxon>Diplostraca</taxon>
        <taxon>Cladocera</taxon>
        <taxon>Anomopoda</taxon>
        <taxon>Daphniidae</taxon>
        <taxon>Daphnia</taxon>
    </lineage>
</organism>
<dbReference type="SUPFAM" id="SSF69336">
    <property type="entry name" value="Alpha subunit of glutamate synthase, C-terminal domain"/>
    <property type="match status" value="1"/>
</dbReference>
<dbReference type="Gene3D" id="1.10.1060.10">
    <property type="entry name" value="Alpha-helical ferredoxin"/>
    <property type="match status" value="1"/>
</dbReference>
<evidence type="ECO:0000256" key="22">
    <source>
        <dbReference type="ARBA" id="ARBA00048867"/>
    </source>
</evidence>
<dbReference type="InterPro" id="IPR023753">
    <property type="entry name" value="FAD/NAD-binding_dom"/>
</dbReference>
<dbReference type="FunFam" id="3.20.20.70:FF:000031">
    <property type="entry name" value="Glutamate synthase 1 [NADH]"/>
    <property type="match status" value="1"/>
</dbReference>
<comment type="pathway">
    <text evidence="4">Nitrogen metabolism.</text>
</comment>
<dbReference type="OrthoDB" id="6334767at2759"/>
<dbReference type="KEGG" id="dpx:DAPPUDRAFT_110162"/>
<dbReference type="SUPFAM" id="SSF46548">
    <property type="entry name" value="alpha-helical ferredoxin"/>
    <property type="match status" value="1"/>
</dbReference>
<keyword evidence="13" id="KW-0274">FAD</keyword>
<dbReference type="InterPro" id="IPR017896">
    <property type="entry name" value="4Fe4S_Fe-S-bd"/>
</dbReference>
<feature type="region of interest" description="Disordered" evidence="27">
    <location>
        <begin position="910"/>
        <end position="938"/>
    </location>
</feature>